<gene>
    <name evidence="4" type="ORF">ARC78_07620</name>
</gene>
<dbReference type="NCBIfam" id="TIGR02675">
    <property type="entry name" value="tape_meas_nterm"/>
    <property type="match status" value="1"/>
</dbReference>
<accession>A0A0R0AG68</accession>
<dbReference type="Proteomes" id="UP000050836">
    <property type="component" value="Unassembled WGS sequence"/>
</dbReference>
<reference evidence="4 5" key="1">
    <citation type="submission" date="2015-10" db="EMBL/GenBank/DDBJ databases">
        <title>Genome sequencing and analysis of members of genus Stenotrophomonas.</title>
        <authorList>
            <person name="Patil P.P."/>
            <person name="Midha S."/>
            <person name="Patil P.B."/>
        </authorList>
    </citation>
    <scope>NUCLEOTIDE SEQUENCE [LARGE SCALE GENOMIC DNA]</scope>
    <source>
        <strain evidence="4 5">JCM 9942</strain>
    </source>
</reference>
<dbReference type="Pfam" id="PF20155">
    <property type="entry name" value="TMP_3"/>
    <property type="match status" value="1"/>
</dbReference>
<dbReference type="AlphaFoldDB" id="A0A0R0AG68"/>
<feature type="region of interest" description="Disordered" evidence="2">
    <location>
        <begin position="447"/>
        <end position="466"/>
    </location>
</feature>
<feature type="coiled-coil region" evidence="1">
    <location>
        <begin position="504"/>
        <end position="554"/>
    </location>
</feature>
<feature type="compositionally biased region" description="Gly residues" evidence="2">
    <location>
        <begin position="454"/>
        <end position="466"/>
    </location>
</feature>
<name>A0A0R0AG68_9GAMM</name>
<evidence type="ECO:0000313" key="5">
    <source>
        <dbReference type="Proteomes" id="UP000050836"/>
    </source>
</evidence>
<organism evidence="4 5">
    <name type="scientific">Stenotrophomonas pictorum JCM 9942</name>
    <dbReference type="NCBI Taxonomy" id="1236960"/>
    <lineage>
        <taxon>Bacteria</taxon>
        <taxon>Pseudomonadati</taxon>
        <taxon>Pseudomonadota</taxon>
        <taxon>Gammaproteobacteria</taxon>
        <taxon>Lysobacterales</taxon>
        <taxon>Lysobacteraceae</taxon>
        <taxon>Stenotrophomonas</taxon>
    </lineage>
</organism>
<dbReference type="EMBL" id="LLXS01000014">
    <property type="protein sequence ID" value="KRG43225.1"/>
    <property type="molecule type" value="Genomic_DNA"/>
</dbReference>
<evidence type="ECO:0000256" key="2">
    <source>
        <dbReference type="SAM" id="MobiDB-lite"/>
    </source>
</evidence>
<protein>
    <recommendedName>
        <fullName evidence="3">Tape measure protein N-terminal domain-containing protein</fullName>
    </recommendedName>
</protein>
<feature type="domain" description="Tape measure protein N-terminal" evidence="3">
    <location>
        <begin position="72"/>
        <end position="258"/>
    </location>
</feature>
<proteinExistence type="predicted"/>
<dbReference type="OrthoDB" id="6745079at2"/>
<evidence type="ECO:0000313" key="4">
    <source>
        <dbReference type="EMBL" id="KRG43225.1"/>
    </source>
</evidence>
<dbReference type="InterPro" id="IPR013491">
    <property type="entry name" value="Tape_meas_N"/>
</dbReference>
<evidence type="ECO:0000259" key="3">
    <source>
        <dbReference type="Pfam" id="PF20155"/>
    </source>
</evidence>
<evidence type="ECO:0000256" key="1">
    <source>
        <dbReference type="SAM" id="Coils"/>
    </source>
</evidence>
<sequence length="957" mass="100069">MATNPNLRVRISADLADIKQGLAVLRGDLNKLKTDAARSGPDTRGWVNGLKAARAQLVGFVAAYASLRSLGAMAKVSDEAAGISGRLRLATKSQEEFNAAQDETFDIAQRTQSSWKETVGLYNKVSQSADQVGLSQQKQLELTEAVAMALAISGSTGEEAAGVMRQFGQALGSARVQAEEFNSINEGGQRIVQSLAKYFGIATGQVKAYVSAGKVGNKDLAQALIKDFEALQDEAAKVPKTISGAFNEIRNSFVRFMMDQNEATGSTQAFVALLRDIARDLPQFFEPILTVMKQIAGVMREGEESAEGFGRKASWLIDLGQTLGSVIRVLAAGFVMLKNVVEIVTVIMANLYATTYTLAEGLVRDLGGAFKALGNSWDALKSDGPVAAVKAYAAGVGDVMDDMTARRRTLVAGFQATGEMLRADAADLKRGVTALFSDIDATVARVRGKASTEGGDGSGGGGGKGTGKAVAASNALLRDSVTRALAELDRLYAENEIGMREYFATRLELQQQSIDLQIAQAQAELAVTKEAGKRQKLEEQILILQRDRADIGAKGAQDQKKAEDELAKSLGDIKLRLMELDGNTGAVERAKLEAEYQELFKKLDANSDAAGRKMVENLIGRLVAKAQADELKAAGDRISEALQGKESSISAQVAGGLLGYVEGERQLSEARRLAASEFRALRESALAYLATLDPASAEAANAQLLLHSLNADIANIAASQNQLRQDVGDSSVSALTSLFTNIREGAMSAGAMVRQLALDFAQSLYDMQAKALAQKIGGALANMFGGNKGGGVDAGAVKLGAAASATAAAGAVIQSGATALGLSAASLMTAAQALMVANSVGGIAGVAHTGGVAGRISVKRRVSPLLFGAAPRYHSGGIAGLKPDEVPAILQTGERVLSRRQTAMYDATLAAGAGADRVTTPIVAIGDDAVANALASAAGEKVVLTHVRNNWEGISRG</sequence>
<comment type="caution">
    <text evidence="4">The sequence shown here is derived from an EMBL/GenBank/DDBJ whole genome shotgun (WGS) entry which is preliminary data.</text>
</comment>
<dbReference type="RefSeq" id="WP_054658826.1">
    <property type="nucleotide sequence ID" value="NZ_BAZI01000108.1"/>
</dbReference>
<keyword evidence="5" id="KW-1185">Reference proteome</keyword>
<keyword evidence="1" id="KW-0175">Coiled coil</keyword>